<accession>A0ABW8SL01</accession>
<dbReference type="RefSeq" id="WP_406792563.1">
    <property type="nucleotide sequence ID" value="NZ_JBJHZX010000018.1"/>
</dbReference>
<evidence type="ECO:0000313" key="3">
    <source>
        <dbReference type="Proteomes" id="UP001623660"/>
    </source>
</evidence>
<sequence>MPSTEKLLQQILDSQNKTNERLDKLESKFDGLQSQTSENTQILKALEHKVDVIKADQENMKHNLANISGDIQSIKKDVDTISKDLTMVEAVAGKNMTDIAYLKGVK</sequence>
<organism evidence="2 3">
    <name type="scientific">Candidatus Clostridium eludens</name>
    <dbReference type="NCBI Taxonomy" id="3381663"/>
    <lineage>
        <taxon>Bacteria</taxon>
        <taxon>Bacillati</taxon>
        <taxon>Bacillota</taxon>
        <taxon>Clostridia</taxon>
        <taxon>Eubacteriales</taxon>
        <taxon>Clostridiaceae</taxon>
        <taxon>Clostridium</taxon>
    </lineage>
</organism>
<dbReference type="SUPFAM" id="SSF57997">
    <property type="entry name" value="Tropomyosin"/>
    <property type="match status" value="1"/>
</dbReference>
<dbReference type="EMBL" id="JBJHZX010000018">
    <property type="protein sequence ID" value="MFL0196451.1"/>
    <property type="molecule type" value="Genomic_DNA"/>
</dbReference>
<dbReference type="Proteomes" id="UP001623660">
    <property type="component" value="Unassembled WGS sequence"/>
</dbReference>
<comment type="caution">
    <text evidence="2">The sequence shown here is derived from an EMBL/GenBank/DDBJ whole genome shotgun (WGS) entry which is preliminary data.</text>
</comment>
<gene>
    <name evidence="2" type="ORF">ACJDU8_12920</name>
</gene>
<protein>
    <submittedName>
        <fullName evidence="2">Uncharacterized protein</fullName>
    </submittedName>
</protein>
<feature type="coiled-coil region" evidence="1">
    <location>
        <begin position="8"/>
        <end position="63"/>
    </location>
</feature>
<name>A0ABW8SL01_9CLOT</name>
<dbReference type="Gene3D" id="1.20.5.340">
    <property type="match status" value="1"/>
</dbReference>
<proteinExistence type="predicted"/>
<evidence type="ECO:0000256" key="1">
    <source>
        <dbReference type="SAM" id="Coils"/>
    </source>
</evidence>
<evidence type="ECO:0000313" key="2">
    <source>
        <dbReference type="EMBL" id="MFL0196451.1"/>
    </source>
</evidence>
<keyword evidence="3" id="KW-1185">Reference proteome</keyword>
<keyword evidence="1" id="KW-0175">Coiled coil</keyword>
<reference evidence="2 3" key="1">
    <citation type="submission" date="2024-11" db="EMBL/GenBank/DDBJ databases">
        <authorList>
            <person name="Heng Y.C."/>
            <person name="Lim A.C.H."/>
            <person name="Lee J.K.Y."/>
            <person name="Kittelmann S."/>
        </authorList>
    </citation>
    <scope>NUCLEOTIDE SEQUENCE [LARGE SCALE GENOMIC DNA]</scope>
    <source>
        <strain evidence="2 3">WILCCON 0269</strain>
    </source>
</reference>